<proteinExistence type="predicted"/>
<dbReference type="AlphaFoldDB" id="A0A842HD73"/>
<dbReference type="GO" id="GO:0006281">
    <property type="term" value="P:DNA repair"/>
    <property type="evidence" value="ECO:0007669"/>
    <property type="project" value="TreeGrafter"/>
</dbReference>
<keyword evidence="1" id="KW-0378">Hydrolase</keyword>
<dbReference type="GO" id="GO:0005829">
    <property type="term" value="C:cytosol"/>
    <property type="evidence" value="ECO:0007669"/>
    <property type="project" value="TreeGrafter"/>
</dbReference>
<dbReference type="SUPFAM" id="SSF56784">
    <property type="entry name" value="HAD-like"/>
    <property type="match status" value="1"/>
</dbReference>
<evidence type="ECO:0000313" key="2">
    <source>
        <dbReference type="Proteomes" id="UP000546464"/>
    </source>
</evidence>
<dbReference type="RefSeq" id="WP_185674992.1">
    <property type="nucleotide sequence ID" value="NZ_JACHVB010000020.1"/>
</dbReference>
<keyword evidence="2" id="KW-1185">Reference proteome</keyword>
<name>A0A842HD73_9BACT</name>
<accession>A0A842HD73</accession>
<dbReference type="PANTHER" id="PTHR43434:SF13">
    <property type="entry name" value="PHOSPHOGLYCOLATE PHOSPHATASE"/>
    <property type="match status" value="1"/>
</dbReference>
<dbReference type="InterPro" id="IPR050155">
    <property type="entry name" value="HAD-like_hydrolase_sf"/>
</dbReference>
<organism evidence="1 2">
    <name type="scientific">Ruficoccus amylovorans</name>
    <dbReference type="NCBI Taxonomy" id="1804625"/>
    <lineage>
        <taxon>Bacteria</taxon>
        <taxon>Pseudomonadati</taxon>
        <taxon>Verrucomicrobiota</taxon>
        <taxon>Opitutia</taxon>
        <taxon>Puniceicoccales</taxon>
        <taxon>Cerasicoccaceae</taxon>
        <taxon>Ruficoccus</taxon>
    </lineage>
</organism>
<dbReference type="InterPro" id="IPR036412">
    <property type="entry name" value="HAD-like_sf"/>
</dbReference>
<dbReference type="Pfam" id="PF13419">
    <property type="entry name" value="HAD_2"/>
    <property type="match status" value="1"/>
</dbReference>
<evidence type="ECO:0000313" key="1">
    <source>
        <dbReference type="EMBL" id="MBC2594008.1"/>
    </source>
</evidence>
<comment type="caution">
    <text evidence="1">The sequence shown here is derived from an EMBL/GenBank/DDBJ whole genome shotgun (WGS) entry which is preliminary data.</text>
</comment>
<protein>
    <submittedName>
        <fullName evidence="1">HAD hydrolase-like protein</fullName>
    </submittedName>
</protein>
<dbReference type="PANTHER" id="PTHR43434">
    <property type="entry name" value="PHOSPHOGLYCOLATE PHOSPHATASE"/>
    <property type="match status" value="1"/>
</dbReference>
<dbReference type="Gene3D" id="1.10.150.240">
    <property type="entry name" value="Putative phosphatase, domain 2"/>
    <property type="match status" value="1"/>
</dbReference>
<sequence length="216" mass="23689">MSLPAPDRTCLIFDFDGTIADSAAVGQEVFNQLAEKYGFRPVAAEEIKILRGMTTSQCLRHCRVPRLKLPAILIEARQLLAARMDEILPCEGIVEVLPELSRKFTLLGILTSNSEANVRRFLEKYGLDCFDFVSTVPKLTGKARRLRTLIKAHGLAPENVIFAGDESRDMKAAQKAGVHGAGVLWGTNSSAPLALYAPRWILESPAELLQLAPDGM</sequence>
<dbReference type="InterPro" id="IPR041492">
    <property type="entry name" value="HAD_2"/>
</dbReference>
<dbReference type="Proteomes" id="UP000546464">
    <property type="component" value="Unassembled WGS sequence"/>
</dbReference>
<dbReference type="InterPro" id="IPR023214">
    <property type="entry name" value="HAD_sf"/>
</dbReference>
<dbReference type="GO" id="GO:0008967">
    <property type="term" value="F:phosphoglycolate phosphatase activity"/>
    <property type="evidence" value="ECO:0007669"/>
    <property type="project" value="TreeGrafter"/>
</dbReference>
<dbReference type="EMBL" id="JACHVB010000020">
    <property type="protein sequence ID" value="MBC2594008.1"/>
    <property type="molecule type" value="Genomic_DNA"/>
</dbReference>
<dbReference type="InterPro" id="IPR023198">
    <property type="entry name" value="PGP-like_dom2"/>
</dbReference>
<dbReference type="SFLD" id="SFLDG01129">
    <property type="entry name" value="C1.5:_HAD__Beta-PGM__Phosphata"/>
    <property type="match status" value="1"/>
</dbReference>
<dbReference type="Gene3D" id="3.40.50.1000">
    <property type="entry name" value="HAD superfamily/HAD-like"/>
    <property type="match status" value="1"/>
</dbReference>
<dbReference type="SFLD" id="SFLDS00003">
    <property type="entry name" value="Haloacid_Dehalogenase"/>
    <property type="match status" value="1"/>
</dbReference>
<reference evidence="1 2" key="1">
    <citation type="submission" date="2020-07" db="EMBL/GenBank/DDBJ databases">
        <authorList>
            <person name="Feng X."/>
        </authorList>
    </citation>
    <scope>NUCLEOTIDE SEQUENCE [LARGE SCALE GENOMIC DNA]</scope>
    <source>
        <strain evidence="1 2">JCM31066</strain>
    </source>
</reference>
<gene>
    <name evidence="1" type="ORF">H5P28_07010</name>
</gene>